<feature type="region of interest" description="Disordered" evidence="1">
    <location>
        <begin position="108"/>
        <end position="217"/>
    </location>
</feature>
<dbReference type="AlphaFoldDB" id="A0A164M244"/>
<gene>
    <name evidence="2" type="ORF">SISNIDRAFT_516615</name>
</gene>
<reference evidence="2 3" key="1">
    <citation type="journal article" date="2016" name="Mol. Biol. Evol.">
        <title>Comparative Genomics of Early-Diverging Mushroom-Forming Fungi Provides Insights into the Origins of Lignocellulose Decay Capabilities.</title>
        <authorList>
            <person name="Nagy L.G."/>
            <person name="Riley R."/>
            <person name="Tritt A."/>
            <person name="Adam C."/>
            <person name="Daum C."/>
            <person name="Floudas D."/>
            <person name="Sun H."/>
            <person name="Yadav J.S."/>
            <person name="Pangilinan J."/>
            <person name="Larsson K.H."/>
            <person name="Matsuura K."/>
            <person name="Barry K."/>
            <person name="Labutti K."/>
            <person name="Kuo R."/>
            <person name="Ohm R.A."/>
            <person name="Bhattacharya S.S."/>
            <person name="Shirouzu T."/>
            <person name="Yoshinaga Y."/>
            <person name="Martin F.M."/>
            <person name="Grigoriev I.V."/>
            <person name="Hibbett D.S."/>
        </authorList>
    </citation>
    <scope>NUCLEOTIDE SEQUENCE [LARGE SCALE GENOMIC DNA]</scope>
    <source>
        <strain evidence="2 3">HHB9708</strain>
    </source>
</reference>
<proteinExistence type="predicted"/>
<sequence>SLAGLLSLVSHLERLVPNLKEPKPNEEPRTWPGGYLVDRELAKFLVTRIKEKLTPNSSVVSQCDVFDRALLNTPSGPGTMQDLWEVTDWRLTVRQLKFDYLRGEVIDVDAGNDNDSDMGASTATRRHTTPPSNKLPGSPGAQSNSRELSPLPAEELEARDSSMSDGPADAPLTSQGSPGVVQHMDISDGCLPHQKATFDPVHIQPSIQPSHRSRYRK</sequence>
<feature type="non-terminal residue" evidence="2">
    <location>
        <position position="1"/>
    </location>
</feature>
<name>A0A164M244_9AGAM</name>
<evidence type="ECO:0000256" key="1">
    <source>
        <dbReference type="SAM" id="MobiDB-lite"/>
    </source>
</evidence>
<protein>
    <submittedName>
        <fullName evidence="2">Uncharacterized protein</fullName>
    </submittedName>
</protein>
<evidence type="ECO:0000313" key="2">
    <source>
        <dbReference type="EMBL" id="KZS86278.1"/>
    </source>
</evidence>
<dbReference type="EMBL" id="KV419607">
    <property type="protein sequence ID" value="KZS86278.1"/>
    <property type="molecule type" value="Genomic_DNA"/>
</dbReference>
<dbReference type="Proteomes" id="UP000076722">
    <property type="component" value="Unassembled WGS sequence"/>
</dbReference>
<evidence type="ECO:0000313" key="3">
    <source>
        <dbReference type="Proteomes" id="UP000076722"/>
    </source>
</evidence>
<accession>A0A164M244</accession>
<organism evidence="2 3">
    <name type="scientific">Sistotremastrum niveocremeum HHB9708</name>
    <dbReference type="NCBI Taxonomy" id="1314777"/>
    <lineage>
        <taxon>Eukaryota</taxon>
        <taxon>Fungi</taxon>
        <taxon>Dikarya</taxon>
        <taxon>Basidiomycota</taxon>
        <taxon>Agaricomycotina</taxon>
        <taxon>Agaricomycetes</taxon>
        <taxon>Sistotremastrales</taxon>
        <taxon>Sistotremastraceae</taxon>
        <taxon>Sertulicium</taxon>
        <taxon>Sertulicium niveocremeum</taxon>
    </lineage>
</organism>
<keyword evidence="3" id="KW-1185">Reference proteome</keyword>